<protein>
    <submittedName>
        <fullName evidence="5">Tetratricopeptide repeat protein</fullName>
    </submittedName>
</protein>
<sequence length="1316" mass="149532">MKNLIPYFIQEQYKKQRASGQFSVCSLFVDISGFTRTTELLLEAGREEGAEELSVMMRHYFTPAVRAVYAQGGFITTFAGDAFTAIFPIKRYGTPVAKRALQAAHTIIVFFREASIYRSKFGDWAFGVKAGLARGDITWGIVGTQQQKAYYFKGAAIDDCARAEQHAAQGEIWASAAFAAAVESFVSERIQKDRFFHLKSITSNFLPKPHRVRKQTIDHDILALFTGPEMLALEQGEFREVVSVFISFDQVSRLDDFLSLILFYRTTYDASPVRFDFGDKGGNILLFFGAPVAHENDTARALKFILRVREETMNQAVIRAGIARGILYCGFNGSDLRQEYTLLGNAVNQSARFMMKADWGQIFVDRNIAQHRHFHFTKVGDFVYKGRQSAIPTFQLDHEKTGVESLFTGSMFGRENELRLVLNYVESALQHQFGGIVAIDGSPGTGKSRLVNEVRLKLGAQVTWLYLPCDEILKKSFNPFIHFFKDYFNQSEKNSMVVNRVKFEQKFRQLISRTHDQEIGRELIRTQSVLGALLNLQWEGSLFEQLDAKGRHENMLDAIKNLIKAECSLKPVVIELDDAHWVDRESIKVLEVLTRNVAAVPFIILAACRYHDDGSLFELSLADVPQKRINMAELDQTACAELIKEKLGVTHISEKISRLIFDKSQGNPFFTEQVVLDLLERKILVKDEQGYTLQVEGIEDILPNIKTVLISRLDRLSSDVKHIVQTAAVLGREFEVTILSAMLKDELRHLPEKIIQAEQEAIWHALSEIKFIFKHALMRDSAYAMQLKARLRKLHQLAAEAIETVYHLELEVHYADLAYHYEKAEKRSKTLHYLERAGVYAQQQFQNEAALQFYDRLLGRLNTRERKIEIDTLLKKGELLHLIGQWTESRDILLKALQGAETFADGRRIASVQHALGVIYRQLGDYKSAMKCHQQALNRFEALHDHANIGETVNAIGIVHMFQGEYHQALKCYQKQLQIAEKRGDKLGMCKALGNMGIVTADQGDFEAARHHFEKNLALAEELDDKRLISTTLGDMGIVKANTGDYEAAMDFFQKQLEIAQELGDKAAVSRHTGNMGELFRLKGNIEAAMSYYEKALNLCTEIDNKRGLCRHTGNIGNAYLAQGDYDAAIDCFDETLRIARAINYRWMLPHGLIEKAEALYALNVREGYSSEVVLDAKKMNDEGLKIALEVRPDYLVRGQLLAAKIKFTLATEIKDIAQETAAINALENLLEHQNPPEVALIYYELWKMSKTRTLEQSNTSETLQIGSRIEEYRQKALPLLKVLSETHPGPQYQTYLEELQRDRVKNSPFSNRTES</sequence>
<evidence type="ECO:0000313" key="5">
    <source>
        <dbReference type="EMBL" id="MFC1851182.1"/>
    </source>
</evidence>
<keyword evidence="1" id="KW-0547">Nucleotide-binding</keyword>
<evidence type="ECO:0000259" key="4">
    <source>
        <dbReference type="PROSITE" id="PS50125"/>
    </source>
</evidence>
<dbReference type="InterPro" id="IPR029787">
    <property type="entry name" value="Nucleotide_cyclase"/>
</dbReference>
<feature type="repeat" description="TPR" evidence="3">
    <location>
        <begin position="1110"/>
        <end position="1143"/>
    </location>
</feature>
<feature type="repeat" description="TPR" evidence="3">
    <location>
        <begin position="950"/>
        <end position="983"/>
    </location>
</feature>
<dbReference type="SUPFAM" id="SSF52540">
    <property type="entry name" value="P-loop containing nucleoside triphosphate hydrolases"/>
    <property type="match status" value="1"/>
</dbReference>
<feature type="domain" description="Guanylate cyclase" evidence="4">
    <location>
        <begin position="25"/>
        <end position="164"/>
    </location>
</feature>
<dbReference type="SUPFAM" id="SSF48452">
    <property type="entry name" value="TPR-like"/>
    <property type="match status" value="2"/>
</dbReference>
<dbReference type="Pfam" id="PF13424">
    <property type="entry name" value="TPR_12"/>
    <property type="match status" value="3"/>
</dbReference>
<dbReference type="SUPFAM" id="SSF55073">
    <property type="entry name" value="Nucleotide cyclase"/>
    <property type="match status" value="2"/>
</dbReference>
<reference evidence="5 6" key="1">
    <citation type="submission" date="2024-09" db="EMBL/GenBank/DDBJ databases">
        <title>Laminarin stimulates single cell rates of sulfate reduction while oxygen inhibits transcriptomic activity in coastal marine sediment.</title>
        <authorList>
            <person name="Lindsay M."/>
            <person name="Orcutt B."/>
            <person name="Emerson D."/>
            <person name="Stepanauskas R."/>
            <person name="D'Angelo T."/>
        </authorList>
    </citation>
    <scope>NUCLEOTIDE SEQUENCE [LARGE SCALE GENOMIC DNA]</scope>
    <source>
        <strain evidence="5">SAG AM-311-K15</strain>
    </source>
</reference>
<dbReference type="Gene3D" id="1.25.40.10">
    <property type="entry name" value="Tetratricopeptide repeat domain"/>
    <property type="match status" value="2"/>
</dbReference>
<evidence type="ECO:0000313" key="6">
    <source>
        <dbReference type="Proteomes" id="UP001594351"/>
    </source>
</evidence>
<dbReference type="InterPro" id="IPR001054">
    <property type="entry name" value="A/G_cyclase"/>
</dbReference>
<feature type="repeat" description="TPR" evidence="3">
    <location>
        <begin position="1030"/>
        <end position="1063"/>
    </location>
</feature>
<dbReference type="Gene3D" id="3.30.70.1230">
    <property type="entry name" value="Nucleotide cyclase"/>
    <property type="match status" value="2"/>
</dbReference>
<organism evidence="5 6">
    <name type="scientific">candidate division CSSED10-310 bacterium</name>
    <dbReference type="NCBI Taxonomy" id="2855610"/>
    <lineage>
        <taxon>Bacteria</taxon>
        <taxon>Bacteria division CSSED10-310</taxon>
    </lineage>
</organism>
<dbReference type="Pfam" id="PF00211">
    <property type="entry name" value="Guanylate_cyc"/>
    <property type="match status" value="1"/>
</dbReference>
<evidence type="ECO:0000256" key="3">
    <source>
        <dbReference type="PROSITE-ProRule" id="PRU00339"/>
    </source>
</evidence>
<dbReference type="Proteomes" id="UP001594351">
    <property type="component" value="Unassembled WGS sequence"/>
</dbReference>
<dbReference type="EMBL" id="JBHPBY010000161">
    <property type="protein sequence ID" value="MFC1851182.1"/>
    <property type="molecule type" value="Genomic_DNA"/>
</dbReference>
<evidence type="ECO:0000256" key="1">
    <source>
        <dbReference type="ARBA" id="ARBA00022741"/>
    </source>
</evidence>
<evidence type="ECO:0000256" key="2">
    <source>
        <dbReference type="ARBA" id="ARBA00022840"/>
    </source>
</evidence>
<dbReference type="PANTHER" id="PTHR16305:SF28">
    <property type="entry name" value="GUANYLATE CYCLASE DOMAIN-CONTAINING PROTEIN"/>
    <property type="match status" value="1"/>
</dbReference>
<dbReference type="InterPro" id="IPR019734">
    <property type="entry name" value="TPR_rpt"/>
</dbReference>
<dbReference type="Gene3D" id="3.40.50.300">
    <property type="entry name" value="P-loop containing nucleotide triphosphate hydrolases"/>
    <property type="match status" value="1"/>
</dbReference>
<dbReference type="Pfam" id="PF13176">
    <property type="entry name" value="TPR_7"/>
    <property type="match status" value="1"/>
</dbReference>
<keyword evidence="3" id="KW-0802">TPR repeat</keyword>
<keyword evidence="2" id="KW-0067">ATP-binding</keyword>
<dbReference type="CDD" id="cd07302">
    <property type="entry name" value="CHD"/>
    <property type="match status" value="2"/>
</dbReference>
<accession>A0ABV6YYA3</accession>
<dbReference type="InterPro" id="IPR011990">
    <property type="entry name" value="TPR-like_helical_dom_sf"/>
</dbReference>
<dbReference type="SMART" id="SM00028">
    <property type="entry name" value="TPR"/>
    <property type="match status" value="7"/>
</dbReference>
<gene>
    <name evidence="5" type="ORF">ACFL27_13385</name>
</gene>
<keyword evidence="6" id="KW-1185">Reference proteome</keyword>
<dbReference type="PROSITE" id="PS50125">
    <property type="entry name" value="GUANYLATE_CYCLASE_2"/>
    <property type="match status" value="2"/>
</dbReference>
<dbReference type="InterPro" id="IPR041664">
    <property type="entry name" value="AAA_16"/>
</dbReference>
<dbReference type="PANTHER" id="PTHR16305">
    <property type="entry name" value="TESTICULAR SOLUBLE ADENYLYL CYCLASE"/>
    <property type="match status" value="1"/>
</dbReference>
<proteinExistence type="predicted"/>
<feature type="domain" description="Guanylate cyclase" evidence="4">
    <location>
        <begin position="281"/>
        <end position="354"/>
    </location>
</feature>
<dbReference type="Pfam" id="PF13191">
    <property type="entry name" value="AAA_16"/>
    <property type="match status" value="1"/>
</dbReference>
<name>A0ABV6YYA3_UNCC1</name>
<dbReference type="InterPro" id="IPR027417">
    <property type="entry name" value="P-loop_NTPase"/>
</dbReference>
<dbReference type="PROSITE" id="PS50005">
    <property type="entry name" value="TPR"/>
    <property type="match status" value="4"/>
</dbReference>
<feature type="repeat" description="TPR" evidence="3">
    <location>
        <begin position="910"/>
        <end position="943"/>
    </location>
</feature>
<comment type="caution">
    <text evidence="5">The sequence shown here is derived from an EMBL/GenBank/DDBJ whole genome shotgun (WGS) entry which is preliminary data.</text>
</comment>